<dbReference type="EMBL" id="WBNM01021482">
    <property type="protein sequence ID" value="NXP75925.1"/>
    <property type="molecule type" value="Genomic_DNA"/>
</dbReference>
<comment type="similarity">
    <text evidence="9">Belongs to the TRAFAC class myosin-kinesin ATPase superfamily. Kinesin family.</text>
</comment>
<organism evidence="11 12">
    <name type="scientific">Ramphastos sulfuratus</name>
    <dbReference type="NCBI Taxonomy" id="322582"/>
    <lineage>
        <taxon>Eukaryota</taxon>
        <taxon>Metazoa</taxon>
        <taxon>Chordata</taxon>
        <taxon>Craniata</taxon>
        <taxon>Vertebrata</taxon>
        <taxon>Euteleostomi</taxon>
        <taxon>Archelosauria</taxon>
        <taxon>Archosauria</taxon>
        <taxon>Dinosauria</taxon>
        <taxon>Saurischia</taxon>
        <taxon>Theropoda</taxon>
        <taxon>Coelurosauria</taxon>
        <taxon>Aves</taxon>
        <taxon>Neognathae</taxon>
        <taxon>Neoaves</taxon>
        <taxon>Telluraves</taxon>
        <taxon>Coraciimorphae</taxon>
        <taxon>Piciformes</taxon>
        <taxon>Ramphastidae</taxon>
        <taxon>Ramphastos</taxon>
    </lineage>
</organism>
<dbReference type="PRINTS" id="PR00380">
    <property type="entry name" value="KINESINHEAVY"/>
</dbReference>
<evidence type="ECO:0000313" key="12">
    <source>
        <dbReference type="Proteomes" id="UP000611227"/>
    </source>
</evidence>
<keyword evidence="7" id="KW-0206">Cytoskeleton</keyword>
<dbReference type="Pfam" id="PF00225">
    <property type="entry name" value="Kinesin"/>
    <property type="match status" value="1"/>
</dbReference>
<evidence type="ECO:0000259" key="10">
    <source>
        <dbReference type="PROSITE" id="PS50067"/>
    </source>
</evidence>
<sequence length="339" mass="37221">SGSSQVALRIRPMSSAELAEGARHIAHCVDQQVMVLQDPMEDSNDVLRASRSRQKSYLFDVVFDSTATQETVYHATTQSLVAVVTSGCNATVFTYGPTGCGKTYTMLGTDGELGICARALAELFQTIEDSSSDVEYEVSLSYLEIYNEMIRDLLSPSLGCLQLREDASGHVQVVGLTKVPATNANEVMQLLARGNRQRMQEPTAANCTSSRSHAMLQVTVRQRHQGRELRYSCLCMIDLAGSERAAQTQNRGQRMKEGAHINRSLLALGNCIKALSQQASSKYINYRDSKLTRLLKDSLRGNSHTVMIAHISPASTAFEESRSTLAYAQRAKSIRATVE</sequence>
<dbReference type="GO" id="GO:0005524">
    <property type="term" value="F:ATP binding"/>
    <property type="evidence" value="ECO:0007669"/>
    <property type="project" value="UniProtKB-UniRule"/>
</dbReference>
<dbReference type="InterPro" id="IPR001752">
    <property type="entry name" value="Kinesin_motor_dom"/>
</dbReference>
<dbReference type="GO" id="GO:0005874">
    <property type="term" value="C:microtubule"/>
    <property type="evidence" value="ECO:0007669"/>
    <property type="project" value="UniProtKB-KW"/>
</dbReference>
<gene>
    <name evidence="11" type="primary">Kif19</name>
    <name evidence="11" type="ORF">RAMSUL_R03492</name>
</gene>
<dbReference type="PROSITE" id="PS50067">
    <property type="entry name" value="KINESIN_MOTOR_2"/>
    <property type="match status" value="1"/>
</dbReference>
<comment type="subcellular location">
    <subcellularLocation>
        <location evidence="1">Cytoplasm</location>
        <location evidence="1">Cytoskeleton</location>
    </subcellularLocation>
</comment>
<keyword evidence="3 9" id="KW-0547">Nucleotide-binding</keyword>
<feature type="non-terminal residue" evidence="11">
    <location>
        <position position="1"/>
    </location>
</feature>
<evidence type="ECO:0000256" key="1">
    <source>
        <dbReference type="ARBA" id="ARBA00004245"/>
    </source>
</evidence>
<dbReference type="AlphaFoldDB" id="A0A852C6C7"/>
<dbReference type="SMART" id="SM00129">
    <property type="entry name" value="KISc"/>
    <property type="match status" value="1"/>
</dbReference>
<keyword evidence="7" id="KW-0963">Cytoplasm</keyword>
<dbReference type="FunFam" id="3.40.850.10:FF:000056">
    <property type="entry name" value="Kinesin-like protein"/>
    <property type="match status" value="1"/>
</dbReference>
<name>A0A852C6C7_9PICI</name>
<evidence type="ECO:0000256" key="2">
    <source>
        <dbReference type="ARBA" id="ARBA00022701"/>
    </source>
</evidence>
<dbReference type="SUPFAM" id="SSF52540">
    <property type="entry name" value="P-loop containing nucleoside triphosphate hydrolases"/>
    <property type="match status" value="1"/>
</dbReference>
<keyword evidence="6 9" id="KW-0505">Motor protein</keyword>
<keyword evidence="12" id="KW-1185">Reference proteome</keyword>
<evidence type="ECO:0000256" key="7">
    <source>
        <dbReference type="ARBA" id="ARBA00023212"/>
    </source>
</evidence>
<dbReference type="GO" id="GO:0007018">
    <property type="term" value="P:microtubule-based movement"/>
    <property type="evidence" value="ECO:0007669"/>
    <property type="project" value="InterPro"/>
</dbReference>
<evidence type="ECO:0000256" key="3">
    <source>
        <dbReference type="ARBA" id="ARBA00022741"/>
    </source>
</evidence>
<feature type="non-terminal residue" evidence="11">
    <location>
        <position position="339"/>
    </location>
</feature>
<feature type="binding site" evidence="9">
    <location>
        <begin position="96"/>
        <end position="103"/>
    </location>
    <ligand>
        <name>ATP</name>
        <dbReference type="ChEBI" id="CHEBI:30616"/>
    </ligand>
</feature>
<feature type="domain" description="Kinesin motor" evidence="10">
    <location>
        <begin position="3"/>
        <end position="334"/>
    </location>
</feature>
<dbReference type="InterPro" id="IPR027640">
    <property type="entry name" value="Kinesin-like_fam"/>
</dbReference>
<evidence type="ECO:0000313" key="11">
    <source>
        <dbReference type="EMBL" id="NXP75925.1"/>
    </source>
</evidence>
<dbReference type="GO" id="GO:0003777">
    <property type="term" value="F:microtubule motor activity"/>
    <property type="evidence" value="ECO:0007669"/>
    <property type="project" value="InterPro"/>
</dbReference>
<dbReference type="Proteomes" id="UP000611227">
    <property type="component" value="Unassembled WGS sequence"/>
</dbReference>
<evidence type="ECO:0000256" key="8">
    <source>
        <dbReference type="ARBA" id="ARBA00068376"/>
    </source>
</evidence>
<dbReference type="InterPro" id="IPR027417">
    <property type="entry name" value="P-loop_NTPase"/>
</dbReference>
<evidence type="ECO:0000256" key="9">
    <source>
        <dbReference type="PROSITE-ProRule" id="PRU00283"/>
    </source>
</evidence>
<dbReference type="InterPro" id="IPR036961">
    <property type="entry name" value="Kinesin_motor_dom_sf"/>
</dbReference>
<accession>A0A852C6C7</accession>
<evidence type="ECO:0000256" key="4">
    <source>
        <dbReference type="ARBA" id="ARBA00022840"/>
    </source>
</evidence>
<evidence type="ECO:0000256" key="6">
    <source>
        <dbReference type="ARBA" id="ARBA00023175"/>
    </source>
</evidence>
<dbReference type="PANTHER" id="PTHR47968:SF72">
    <property type="entry name" value="KINESIN-LIKE PROTEIN KIF19"/>
    <property type="match status" value="1"/>
</dbReference>
<dbReference type="PANTHER" id="PTHR47968">
    <property type="entry name" value="CENTROMERE PROTEIN E"/>
    <property type="match status" value="1"/>
</dbReference>
<reference evidence="11" key="1">
    <citation type="submission" date="2019-09" db="EMBL/GenBank/DDBJ databases">
        <title>Bird 10,000 Genomes (B10K) Project - Family phase.</title>
        <authorList>
            <person name="Zhang G."/>
        </authorList>
    </citation>
    <scope>NUCLEOTIDE SEQUENCE</scope>
    <source>
        <strain evidence="11">B10K-DU-001-30</strain>
        <tissue evidence="11">Muscle</tissue>
    </source>
</reference>
<protein>
    <recommendedName>
        <fullName evidence="8">Kinesin-like protein KIN-8B</fullName>
    </recommendedName>
</protein>
<evidence type="ECO:0000256" key="5">
    <source>
        <dbReference type="ARBA" id="ARBA00023054"/>
    </source>
</evidence>
<keyword evidence="5" id="KW-0175">Coiled coil</keyword>
<keyword evidence="2" id="KW-0493">Microtubule</keyword>
<keyword evidence="4 9" id="KW-0067">ATP-binding</keyword>
<proteinExistence type="inferred from homology"/>
<comment type="caution">
    <text evidence="11">The sequence shown here is derived from an EMBL/GenBank/DDBJ whole genome shotgun (WGS) entry which is preliminary data.</text>
</comment>
<dbReference type="GO" id="GO:0008017">
    <property type="term" value="F:microtubule binding"/>
    <property type="evidence" value="ECO:0007669"/>
    <property type="project" value="InterPro"/>
</dbReference>
<dbReference type="Gene3D" id="3.40.850.10">
    <property type="entry name" value="Kinesin motor domain"/>
    <property type="match status" value="1"/>
</dbReference>